<gene>
    <name evidence="11" type="ORF">Q8F55_004609</name>
</gene>
<dbReference type="Pfam" id="PF04082">
    <property type="entry name" value="Fungal_trans"/>
    <property type="match status" value="1"/>
</dbReference>
<evidence type="ECO:0000313" key="11">
    <source>
        <dbReference type="EMBL" id="KAL1410592.1"/>
    </source>
</evidence>
<keyword evidence="7" id="KW-0539">Nucleus</keyword>
<feature type="region of interest" description="Disordered" evidence="9">
    <location>
        <begin position="903"/>
        <end position="932"/>
    </location>
</feature>
<dbReference type="RefSeq" id="XP_069210536.1">
    <property type="nucleotide sequence ID" value="XM_069353118.1"/>
</dbReference>
<dbReference type="SUPFAM" id="SSF57701">
    <property type="entry name" value="Zn2/Cys6 DNA-binding domain"/>
    <property type="match status" value="1"/>
</dbReference>
<name>A0ABR3Q7H3_9TREE</name>
<keyword evidence="4" id="KW-0805">Transcription regulation</keyword>
<keyword evidence="8" id="KW-0175">Coiled coil</keyword>
<comment type="caution">
    <text evidence="11">The sequence shown here is derived from an EMBL/GenBank/DDBJ whole genome shotgun (WGS) entry which is preliminary data.</text>
</comment>
<dbReference type="SMART" id="SM00066">
    <property type="entry name" value="GAL4"/>
    <property type="match status" value="1"/>
</dbReference>
<feature type="coiled-coil region" evidence="8">
    <location>
        <begin position="193"/>
        <end position="220"/>
    </location>
</feature>
<proteinExistence type="predicted"/>
<dbReference type="InterPro" id="IPR052202">
    <property type="entry name" value="Yeast_MetPath_Reg"/>
</dbReference>
<evidence type="ECO:0000256" key="5">
    <source>
        <dbReference type="ARBA" id="ARBA00023125"/>
    </source>
</evidence>
<dbReference type="InterPro" id="IPR036864">
    <property type="entry name" value="Zn2-C6_fun-type_DNA-bd_sf"/>
</dbReference>
<evidence type="ECO:0000256" key="1">
    <source>
        <dbReference type="ARBA" id="ARBA00004123"/>
    </source>
</evidence>
<organism evidence="11 12">
    <name type="scientific">Vanrija albida</name>
    <dbReference type="NCBI Taxonomy" id="181172"/>
    <lineage>
        <taxon>Eukaryota</taxon>
        <taxon>Fungi</taxon>
        <taxon>Dikarya</taxon>
        <taxon>Basidiomycota</taxon>
        <taxon>Agaricomycotina</taxon>
        <taxon>Tremellomycetes</taxon>
        <taxon>Trichosporonales</taxon>
        <taxon>Trichosporonaceae</taxon>
        <taxon>Vanrija</taxon>
    </lineage>
</organism>
<dbReference type="CDD" id="cd12148">
    <property type="entry name" value="fungal_TF_MHR"/>
    <property type="match status" value="1"/>
</dbReference>
<feature type="region of interest" description="Disordered" evidence="9">
    <location>
        <begin position="1"/>
        <end position="126"/>
    </location>
</feature>
<feature type="domain" description="Zn(2)-C6 fungal-type" evidence="10">
    <location>
        <begin position="153"/>
        <end position="183"/>
    </location>
</feature>
<accession>A0ABR3Q7H3</accession>
<keyword evidence="3" id="KW-0862">Zinc</keyword>
<dbReference type="Pfam" id="PF00172">
    <property type="entry name" value="Zn_clus"/>
    <property type="match status" value="1"/>
</dbReference>
<evidence type="ECO:0000256" key="2">
    <source>
        <dbReference type="ARBA" id="ARBA00022723"/>
    </source>
</evidence>
<evidence type="ECO:0000256" key="7">
    <source>
        <dbReference type="ARBA" id="ARBA00023242"/>
    </source>
</evidence>
<evidence type="ECO:0000256" key="8">
    <source>
        <dbReference type="SAM" id="Coils"/>
    </source>
</evidence>
<dbReference type="PROSITE" id="PS50048">
    <property type="entry name" value="ZN2_CY6_FUNGAL_2"/>
    <property type="match status" value="1"/>
</dbReference>
<keyword evidence="2" id="KW-0479">Metal-binding</keyword>
<keyword evidence="12" id="KW-1185">Reference proteome</keyword>
<feature type="compositionally biased region" description="Low complexity" evidence="9">
    <location>
        <begin position="47"/>
        <end position="75"/>
    </location>
</feature>
<keyword evidence="5" id="KW-0238">DNA-binding</keyword>
<dbReference type="EMBL" id="JBBXJM010000003">
    <property type="protein sequence ID" value="KAL1410592.1"/>
    <property type="molecule type" value="Genomic_DNA"/>
</dbReference>
<dbReference type="Gene3D" id="4.10.240.10">
    <property type="entry name" value="Zn(2)-C6 fungal-type DNA-binding domain"/>
    <property type="match status" value="1"/>
</dbReference>
<dbReference type="SMART" id="SM00906">
    <property type="entry name" value="Fungal_trans"/>
    <property type="match status" value="1"/>
</dbReference>
<dbReference type="InterPro" id="IPR001138">
    <property type="entry name" value="Zn2Cys6_DnaBD"/>
</dbReference>
<keyword evidence="6" id="KW-0804">Transcription</keyword>
<dbReference type="GeneID" id="95985652"/>
<feature type="region of interest" description="Disordered" evidence="9">
    <location>
        <begin position="355"/>
        <end position="382"/>
    </location>
</feature>
<reference evidence="11 12" key="1">
    <citation type="submission" date="2023-08" db="EMBL/GenBank/DDBJ databases">
        <title>Annotated Genome Sequence of Vanrija albida AlHP1.</title>
        <authorList>
            <person name="Herzog R."/>
        </authorList>
    </citation>
    <scope>NUCLEOTIDE SEQUENCE [LARGE SCALE GENOMIC DNA]</scope>
    <source>
        <strain evidence="11 12">AlHP1</strain>
    </source>
</reference>
<feature type="compositionally biased region" description="Low complexity" evidence="9">
    <location>
        <begin position="1"/>
        <end position="20"/>
    </location>
</feature>
<evidence type="ECO:0000313" key="12">
    <source>
        <dbReference type="Proteomes" id="UP001565368"/>
    </source>
</evidence>
<evidence type="ECO:0000256" key="4">
    <source>
        <dbReference type="ARBA" id="ARBA00023015"/>
    </source>
</evidence>
<dbReference type="Proteomes" id="UP001565368">
    <property type="component" value="Unassembled WGS sequence"/>
</dbReference>
<evidence type="ECO:0000256" key="3">
    <source>
        <dbReference type="ARBA" id="ARBA00022833"/>
    </source>
</evidence>
<sequence>MPDAGPPVSASASTSGSSAPRVPWDPQGYHETHPAHYPPNPGPGLVANANAASSTSTGTNAISTSAATSTTPQSSMPAVRDLARPTLELSPAQSAASKSPHEGTPTTATRKRRRNKAPADLDLDGQDIEYEDPSGDHTQGPVFIHPPKGSVQACVRCHRIKRKCDGAWPRCASCLRADVPCVFELSVATSSYVHKLKATNEDLLIKLRETEERARMLEEEVGQAPQYPPGTERGPLPPMLGGNDLGRMALGDFSKVAENALGLKYHGTVGYLSQVNAHPTDVQAGSDGYSVASSGRLGSPRRLSFTPVVTEILSYEAALTAVKHYFEFNQPPYPLLEKEDVMPYVHEMYGHEPDGELSAKEAAAKDPARSMRRGSKDSAEASPEHYNLRRKFIIYMVLALGATGAERYGDVEQGISRSLFQAAMQYRSIAVEREDVLCVRALLLLALFAMYDPAACSLWQVVGLAGRVVTALNLHRKSDSFSAIPTEALESRRRLFYSWYSIDRVVAATLSKPLSLADHDIDIEYPSDIPGDPECRGIPMMIVTRHIIRLRMLMGKILTTLYSVTGEQNGYPQEKRRAIINSLHTEVDEWIAESPMPKDDDKSRTINSALWWNINYHQMLLMLYRPCPLDPITTPASLRAMYEAAGRLVDLYMDMWQDNRVQFNLIQVIALFVASTGLLCSLCENDTRMRTAEAKAMLPNDPAVRETIVELGLGRYSGPSDPAWHDEIRTRVAQCQDMFDTFGRAIPLSAKYREIFTKISNILLQRCTPKPDSTGTKAEILKSLSDESSSLLTTPSTQRGSLETPADVVSVLPAVSEMSLSESSTRSEPAVPVLAPGAVTADSVLAPDAVITLPNVADDSQAPPDVPIWDAMNQFYYDLGDLFADDSQHQFAPFDENTYGYGWNDWGGSGQGDTKSDQGIGPGQQGWWDQTQ</sequence>
<comment type="subcellular location">
    <subcellularLocation>
        <location evidence="1">Nucleus</location>
    </subcellularLocation>
</comment>
<dbReference type="PANTHER" id="PTHR47782:SF12">
    <property type="entry name" value="ZN(II)2CYS6 TRANSCRIPTION FACTOR (EUROFUNG)"/>
    <property type="match status" value="1"/>
</dbReference>
<evidence type="ECO:0000256" key="6">
    <source>
        <dbReference type="ARBA" id="ARBA00023163"/>
    </source>
</evidence>
<evidence type="ECO:0000256" key="9">
    <source>
        <dbReference type="SAM" id="MobiDB-lite"/>
    </source>
</evidence>
<evidence type="ECO:0000259" key="10">
    <source>
        <dbReference type="PROSITE" id="PS50048"/>
    </source>
</evidence>
<protein>
    <recommendedName>
        <fullName evidence="10">Zn(2)-C6 fungal-type domain-containing protein</fullName>
    </recommendedName>
</protein>
<dbReference type="InterPro" id="IPR007219">
    <property type="entry name" value="XnlR_reg_dom"/>
</dbReference>
<dbReference type="PANTHER" id="PTHR47782">
    <property type="entry name" value="ZN(II)2CYS6 TRANSCRIPTION FACTOR (EUROFUNG)-RELATED"/>
    <property type="match status" value="1"/>
</dbReference>
<dbReference type="PROSITE" id="PS00463">
    <property type="entry name" value="ZN2_CY6_FUNGAL_1"/>
    <property type="match status" value="1"/>
</dbReference>
<dbReference type="CDD" id="cd00067">
    <property type="entry name" value="GAL4"/>
    <property type="match status" value="1"/>
</dbReference>